<gene>
    <name evidence="1" type="ORF">Tci_389921</name>
</gene>
<proteinExistence type="predicted"/>
<organism evidence="1">
    <name type="scientific">Tanacetum cinerariifolium</name>
    <name type="common">Dalmatian daisy</name>
    <name type="synonym">Chrysanthemum cinerariifolium</name>
    <dbReference type="NCBI Taxonomy" id="118510"/>
    <lineage>
        <taxon>Eukaryota</taxon>
        <taxon>Viridiplantae</taxon>
        <taxon>Streptophyta</taxon>
        <taxon>Embryophyta</taxon>
        <taxon>Tracheophyta</taxon>
        <taxon>Spermatophyta</taxon>
        <taxon>Magnoliopsida</taxon>
        <taxon>eudicotyledons</taxon>
        <taxon>Gunneridae</taxon>
        <taxon>Pentapetalae</taxon>
        <taxon>asterids</taxon>
        <taxon>campanulids</taxon>
        <taxon>Asterales</taxon>
        <taxon>Asteraceae</taxon>
        <taxon>Asteroideae</taxon>
        <taxon>Anthemideae</taxon>
        <taxon>Anthemidinae</taxon>
        <taxon>Tanacetum</taxon>
    </lineage>
</organism>
<dbReference type="EMBL" id="BKCJ010157837">
    <property type="protein sequence ID" value="GEY17947.1"/>
    <property type="molecule type" value="Genomic_DNA"/>
</dbReference>
<name>A0A699HHL4_TANCI</name>
<sequence>MLLIPTSYTFDVGYRVLRGLLLHHSSINNSASLSNKFWGFYFSFKFSISGLLHHVVTTIANKIRGFKLVEGPQRWRGPLRRKGASRKRGFEEKGVSAEKVAFTEKGVSMEKGVGLRVADSLTGNHREDGFTPLETFRGFPSAFEV</sequence>
<accession>A0A699HHL4</accession>
<reference evidence="1" key="1">
    <citation type="journal article" date="2019" name="Sci. Rep.">
        <title>Draft genome of Tanacetum cinerariifolium, the natural source of mosquito coil.</title>
        <authorList>
            <person name="Yamashiro T."/>
            <person name="Shiraishi A."/>
            <person name="Satake H."/>
            <person name="Nakayama K."/>
        </authorList>
    </citation>
    <scope>NUCLEOTIDE SEQUENCE</scope>
</reference>
<dbReference type="AlphaFoldDB" id="A0A699HHL4"/>
<evidence type="ECO:0000313" key="1">
    <source>
        <dbReference type="EMBL" id="GEY17947.1"/>
    </source>
</evidence>
<comment type="caution">
    <text evidence="1">The sequence shown here is derived from an EMBL/GenBank/DDBJ whole genome shotgun (WGS) entry which is preliminary data.</text>
</comment>
<protein>
    <submittedName>
        <fullName evidence="1">Uncharacterized protein</fullName>
    </submittedName>
</protein>